<evidence type="ECO:0000256" key="3">
    <source>
        <dbReference type="ARBA" id="ARBA00022475"/>
    </source>
</evidence>
<sequence>MVSFMVGPGLLLFAVFVLWPTLDALVVSMQSWTGFSPESQFVGLHNYASLIDDGRFWQSLANTLYYVALGGVGHFAFAFLFASALNSPRLAGKKFFQTLIFFPAFISVVGVAILWSRLYSTTDGLINQLLAGCGIEPGIEWLSDRNAMNSIII</sequence>
<name>A0A382BLZ8_9ZZZZ</name>
<evidence type="ECO:0000256" key="2">
    <source>
        <dbReference type="ARBA" id="ARBA00022448"/>
    </source>
</evidence>
<evidence type="ECO:0000256" key="6">
    <source>
        <dbReference type="ARBA" id="ARBA00023136"/>
    </source>
</evidence>
<evidence type="ECO:0000256" key="1">
    <source>
        <dbReference type="ARBA" id="ARBA00004651"/>
    </source>
</evidence>
<evidence type="ECO:0000256" key="7">
    <source>
        <dbReference type="SAM" id="Phobius"/>
    </source>
</evidence>
<accession>A0A382BLZ8</accession>
<evidence type="ECO:0000256" key="5">
    <source>
        <dbReference type="ARBA" id="ARBA00022989"/>
    </source>
</evidence>
<dbReference type="Gene3D" id="1.10.3720.10">
    <property type="entry name" value="MetI-like"/>
    <property type="match status" value="1"/>
</dbReference>
<keyword evidence="5 7" id="KW-1133">Transmembrane helix</keyword>
<feature type="non-terminal residue" evidence="8">
    <location>
        <position position="153"/>
    </location>
</feature>
<evidence type="ECO:0000313" key="8">
    <source>
        <dbReference type="EMBL" id="SVB14815.1"/>
    </source>
</evidence>
<keyword evidence="2" id="KW-0813">Transport</keyword>
<gene>
    <name evidence="8" type="ORF">METZ01_LOCUS167669</name>
</gene>
<keyword evidence="3" id="KW-1003">Cell membrane</keyword>
<protein>
    <recommendedName>
        <fullName evidence="9">ABC transmembrane type-1 domain-containing protein</fullName>
    </recommendedName>
</protein>
<keyword evidence="4 7" id="KW-0812">Transmembrane</keyword>
<feature type="transmembrane region" description="Helical" evidence="7">
    <location>
        <begin position="95"/>
        <end position="115"/>
    </location>
</feature>
<reference evidence="8" key="1">
    <citation type="submission" date="2018-05" db="EMBL/GenBank/DDBJ databases">
        <authorList>
            <person name="Lanie J.A."/>
            <person name="Ng W.-L."/>
            <person name="Kazmierczak K.M."/>
            <person name="Andrzejewski T.M."/>
            <person name="Davidsen T.M."/>
            <person name="Wayne K.J."/>
            <person name="Tettelin H."/>
            <person name="Glass J.I."/>
            <person name="Rusch D."/>
            <person name="Podicherti R."/>
            <person name="Tsui H.-C.T."/>
            <person name="Winkler M.E."/>
        </authorList>
    </citation>
    <scope>NUCLEOTIDE SEQUENCE</scope>
</reference>
<proteinExistence type="predicted"/>
<dbReference type="PANTHER" id="PTHR30193">
    <property type="entry name" value="ABC TRANSPORTER PERMEASE PROTEIN"/>
    <property type="match status" value="1"/>
</dbReference>
<keyword evidence="6 7" id="KW-0472">Membrane</keyword>
<organism evidence="8">
    <name type="scientific">marine metagenome</name>
    <dbReference type="NCBI Taxonomy" id="408172"/>
    <lineage>
        <taxon>unclassified sequences</taxon>
        <taxon>metagenomes</taxon>
        <taxon>ecological metagenomes</taxon>
    </lineage>
</organism>
<dbReference type="GO" id="GO:0005886">
    <property type="term" value="C:plasma membrane"/>
    <property type="evidence" value="ECO:0007669"/>
    <property type="project" value="UniProtKB-SubCell"/>
</dbReference>
<feature type="transmembrane region" description="Helical" evidence="7">
    <location>
        <begin position="64"/>
        <end position="83"/>
    </location>
</feature>
<dbReference type="AlphaFoldDB" id="A0A382BLZ8"/>
<evidence type="ECO:0000256" key="4">
    <source>
        <dbReference type="ARBA" id="ARBA00022692"/>
    </source>
</evidence>
<dbReference type="InterPro" id="IPR051393">
    <property type="entry name" value="ABC_transporter_permease"/>
</dbReference>
<dbReference type="SUPFAM" id="SSF161098">
    <property type="entry name" value="MetI-like"/>
    <property type="match status" value="1"/>
</dbReference>
<dbReference type="InterPro" id="IPR035906">
    <property type="entry name" value="MetI-like_sf"/>
</dbReference>
<dbReference type="EMBL" id="UINC01030428">
    <property type="protein sequence ID" value="SVB14815.1"/>
    <property type="molecule type" value="Genomic_DNA"/>
</dbReference>
<dbReference type="PANTHER" id="PTHR30193:SF37">
    <property type="entry name" value="INNER MEMBRANE ABC TRANSPORTER PERMEASE PROTEIN YCJO"/>
    <property type="match status" value="1"/>
</dbReference>
<evidence type="ECO:0008006" key="9">
    <source>
        <dbReference type="Google" id="ProtNLM"/>
    </source>
</evidence>
<comment type="subcellular location">
    <subcellularLocation>
        <location evidence="1">Cell membrane</location>
        <topology evidence="1">Multi-pass membrane protein</topology>
    </subcellularLocation>
</comment>